<dbReference type="Proteomes" id="UP000238312">
    <property type="component" value="Unassembled WGS sequence"/>
</dbReference>
<dbReference type="InterPro" id="IPR000639">
    <property type="entry name" value="Epox_hydrolase-like"/>
</dbReference>
<organism evidence="2 3">
    <name type="scientific">Nonomuraea fuscirosea</name>
    <dbReference type="NCBI Taxonomy" id="1291556"/>
    <lineage>
        <taxon>Bacteria</taxon>
        <taxon>Bacillati</taxon>
        <taxon>Actinomycetota</taxon>
        <taxon>Actinomycetes</taxon>
        <taxon>Streptosporangiales</taxon>
        <taxon>Streptosporangiaceae</taxon>
        <taxon>Nonomuraea</taxon>
    </lineage>
</organism>
<dbReference type="SUPFAM" id="SSF53474">
    <property type="entry name" value="alpha/beta-Hydrolases"/>
    <property type="match status" value="1"/>
</dbReference>
<dbReference type="PRINTS" id="PR00412">
    <property type="entry name" value="EPOXHYDRLASE"/>
</dbReference>
<dbReference type="Gene3D" id="3.40.50.1820">
    <property type="entry name" value="alpha/beta hydrolase"/>
    <property type="match status" value="1"/>
</dbReference>
<dbReference type="EMBL" id="PVNG01000011">
    <property type="protein sequence ID" value="PRX63020.1"/>
    <property type="molecule type" value="Genomic_DNA"/>
</dbReference>
<dbReference type="InterPro" id="IPR050266">
    <property type="entry name" value="AB_hydrolase_sf"/>
</dbReference>
<protein>
    <submittedName>
        <fullName evidence="2">Pimeloyl-ACP methyl ester carboxylesterase</fullName>
    </submittedName>
</protein>
<dbReference type="InterPro" id="IPR000073">
    <property type="entry name" value="AB_hydrolase_1"/>
</dbReference>
<dbReference type="PANTHER" id="PTHR43798">
    <property type="entry name" value="MONOACYLGLYCEROL LIPASE"/>
    <property type="match status" value="1"/>
</dbReference>
<name>A0A2T0MVQ1_9ACTN</name>
<dbReference type="GO" id="GO:0003824">
    <property type="term" value="F:catalytic activity"/>
    <property type="evidence" value="ECO:0007669"/>
    <property type="project" value="InterPro"/>
</dbReference>
<gene>
    <name evidence="2" type="ORF">B0I32_11110</name>
</gene>
<comment type="caution">
    <text evidence="2">The sequence shown here is derived from an EMBL/GenBank/DDBJ whole genome shotgun (WGS) entry which is preliminary data.</text>
</comment>
<feature type="domain" description="AB hydrolase-1" evidence="1">
    <location>
        <begin position="14"/>
        <end position="244"/>
    </location>
</feature>
<dbReference type="InterPro" id="IPR029058">
    <property type="entry name" value="AB_hydrolase_fold"/>
</dbReference>
<dbReference type="OrthoDB" id="495620at2"/>
<dbReference type="AlphaFoldDB" id="A0A2T0MVQ1"/>
<dbReference type="RefSeq" id="WP_106243645.1">
    <property type="nucleotide sequence ID" value="NZ_PVNG01000011.1"/>
</dbReference>
<proteinExistence type="predicted"/>
<evidence type="ECO:0000313" key="3">
    <source>
        <dbReference type="Proteomes" id="UP000238312"/>
    </source>
</evidence>
<sequence>MSDVFWLDVGSGRPLVLLHGGFVDHGMWEAQIAEFAGRYRVIAPDARDHGRSANATQPYRLTDDLAALLRHLRTGPAVLMGVSMGASVAVETALEHPELVSAVVITGAGTGEPYFTDPWTVQRMTTWHAAMGAGDLEGSVEGFMAFVAGPHRSLDDCDPEVVRRLRHMARRTMAKHTADEPDLLVPVRDTWERVGKIDVPVLAVNGALDSPDHIGMAERVASAVADGRTITVDGAAHYPNMERPDVYYEILTDFLRRAAAEPGRPGHGW</sequence>
<accession>A0A2T0MVQ1</accession>
<evidence type="ECO:0000313" key="2">
    <source>
        <dbReference type="EMBL" id="PRX63020.1"/>
    </source>
</evidence>
<reference evidence="2 3" key="1">
    <citation type="submission" date="2018-03" db="EMBL/GenBank/DDBJ databases">
        <title>Genomic Encyclopedia of Type Strains, Phase III (KMG-III): the genomes of soil and plant-associated and newly described type strains.</title>
        <authorList>
            <person name="Whitman W."/>
        </authorList>
    </citation>
    <scope>NUCLEOTIDE SEQUENCE [LARGE SCALE GENOMIC DNA]</scope>
    <source>
        <strain evidence="2 3">CGMCC 4.7104</strain>
    </source>
</reference>
<evidence type="ECO:0000259" key="1">
    <source>
        <dbReference type="Pfam" id="PF00561"/>
    </source>
</evidence>
<dbReference type="PRINTS" id="PR00111">
    <property type="entry name" value="ABHYDROLASE"/>
</dbReference>
<dbReference type="Pfam" id="PF00561">
    <property type="entry name" value="Abhydrolase_1"/>
    <property type="match status" value="1"/>
</dbReference>
<keyword evidence="3" id="KW-1185">Reference proteome</keyword>